<dbReference type="RefSeq" id="WP_272651042.1">
    <property type="nucleotide sequence ID" value="NZ_JAZDDG010000004.1"/>
</dbReference>
<dbReference type="PANTHER" id="PTHR43796">
    <property type="entry name" value="CARBOXYNORSPERMIDINE SYNTHASE"/>
    <property type="match status" value="1"/>
</dbReference>
<evidence type="ECO:0008006" key="3">
    <source>
        <dbReference type="Google" id="ProtNLM"/>
    </source>
</evidence>
<sequence>MVDKDKILIIGGYGTVGSIVSRQLALQYPSKIIVGGRNKDKAQMLIEQNGLNAKAIYLDVEKERLKEVDFNEIHTAVSCIETMNISFILECLQFNINYTEVGASFKAHKRFFELSDYIDNADCLVIPSVGLVPGLSNILAFNGAKQFAEIDEIHTYVILGLGESHGVDSVRWMLEKANSSFKIKTKKGSVGVKGFTHPRSTRLLNEQRERTFYLFDFSDHHAIPLLVDTKAIDTRIGFDSKVITYLFYLFQKIGVLKWFKNISPKRFKKVLDFIRIGSERFGLQIEINGKDSLGMQYSIKYLATGENEALATATATSYASELMYLNKTQKGLKHIEEVCDFDELKGYLEKHNVKILNTSDYENDTVQPSGKPGTYGTTS</sequence>
<name>A0ABU7ITN8_9FLAO</name>
<proteinExistence type="predicted"/>
<organism evidence="1 2">
    <name type="scientific">Maribacter cobaltidurans</name>
    <dbReference type="NCBI Taxonomy" id="1178778"/>
    <lineage>
        <taxon>Bacteria</taxon>
        <taxon>Pseudomonadati</taxon>
        <taxon>Bacteroidota</taxon>
        <taxon>Flavobacteriia</taxon>
        <taxon>Flavobacteriales</taxon>
        <taxon>Flavobacteriaceae</taxon>
        <taxon>Maribacter</taxon>
    </lineage>
</organism>
<protein>
    <recommendedName>
        <fullName evidence="3">Saccharopine dehydrogenase NADP binding domain-containing protein</fullName>
    </recommendedName>
</protein>
<comment type="caution">
    <text evidence="1">The sequence shown here is derived from an EMBL/GenBank/DDBJ whole genome shotgun (WGS) entry which is preliminary data.</text>
</comment>
<dbReference type="Proteomes" id="UP001356308">
    <property type="component" value="Unassembled WGS sequence"/>
</dbReference>
<dbReference type="InterPro" id="IPR036291">
    <property type="entry name" value="NAD(P)-bd_dom_sf"/>
</dbReference>
<accession>A0ABU7ITN8</accession>
<dbReference type="EMBL" id="JAZDDG010000004">
    <property type="protein sequence ID" value="MEE1976342.1"/>
    <property type="molecule type" value="Genomic_DNA"/>
</dbReference>
<reference evidence="1 2" key="1">
    <citation type="submission" date="2024-01" db="EMBL/GenBank/DDBJ databases">
        <title>Maribacter spp. originated from different algae showed divergent polysaccharides utilization ability.</title>
        <authorList>
            <person name="Wang H."/>
            <person name="Wu Y."/>
        </authorList>
    </citation>
    <scope>NUCLEOTIDE SEQUENCE [LARGE SCALE GENOMIC DNA]</scope>
    <source>
        <strain evidence="1 2">PR1</strain>
    </source>
</reference>
<keyword evidence="2" id="KW-1185">Reference proteome</keyword>
<dbReference type="Gene3D" id="3.30.360.10">
    <property type="entry name" value="Dihydrodipicolinate Reductase, domain 2"/>
    <property type="match status" value="1"/>
</dbReference>
<evidence type="ECO:0000313" key="1">
    <source>
        <dbReference type="EMBL" id="MEE1976342.1"/>
    </source>
</evidence>
<dbReference type="SUPFAM" id="SSF51735">
    <property type="entry name" value="NAD(P)-binding Rossmann-fold domains"/>
    <property type="match status" value="1"/>
</dbReference>
<gene>
    <name evidence="1" type="ORF">V1I91_09700</name>
</gene>
<evidence type="ECO:0000313" key="2">
    <source>
        <dbReference type="Proteomes" id="UP001356308"/>
    </source>
</evidence>
<dbReference type="PANTHER" id="PTHR43796:SF2">
    <property type="entry name" value="CARBOXYNORSPERMIDINE SYNTHASE"/>
    <property type="match status" value="1"/>
</dbReference>
<dbReference type="Gene3D" id="3.40.50.720">
    <property type="entry name" value="NAD(P)-binding Rossmann-like Domain"/>
    <property type="match status" value="1"/>
</dbReference>